<dbReference type="EMBL" id="CP065725">
    <property type="protein sequence ID" value="QPT39774.1"/>
    <property type="molecule type" value="Genomic_DNA"/>
</dbReference>
<feature type="transmembrane region" description="Helical" evidence="1">
    <location>
        <begin position="15"/>
        <end position="33"/>
    </location>
</feature>
<keyword evidence="1" id="KW-0472">Membrane</keyword>
<keyword evidence="5" id="KW-1185">Reference proteome</keyword>
<dbReference type="Proteomes" id="UP000594903">
    <property type="component" value="Chromosome"/>
</dbReference>
<evidence type="ECO:0000313" key="2">
    <source>
        <dbReference type="EMBL" id="QPT39774.1"/>
    </source>
</evidence>
<evidence type="ECO:0000313" key="3">
    <source>
        <dbReference type="EMBL" id="SUA57510.1"/>
    </source>
</evidence>
<gene>
    <name evidence="2" type="ORF">I6G29_11710</name>
    <name evidence="3" type="ORF">NCTC11997_02410</name>
</gene>
<reference evidence="3 4" key="1">
    <citation type="submission" date="2018-06" db="EMBL/GenBank/DDBJ databases">
        <authorList>
            <consortium name="Pathogen Informatics"/>
            <person name="Doyle S."/>
        </authorList>
    </citation>
    <scope>NUCLEOTIDE SEQUENCE [LARGE SCALE GENOMIC DNA]</scope>
    <source>
        <strain evidence="3 4">NCTC11997</strain>
    </source>
</reference>
<sequence>MSKFKSGVSILFEWINRRWIVCTLLLTIIFWIVTSNILVGFMLGFFVVVFLIMIHAIILLQKPKDKN</sequence>
<evidence type="ECO:0000256" key="1">
    <source>
        <dbReference type="SAM" id="Phobius"/>
    </source>
</evidence>
<protein>
    <submittedName>
        <fullName evidence="3">Uncharacterized protein</fullName>
    </submittedName>
</protein>
<accession>A0A378XJN1</accession>
<name>A0A378XJN1_9BURK</name>
<dbReference type="AlphaFoldDB" id="A0A378XJN1"/>
<feature type="transmembrane region" description="Helical" evidence="1">
    <location>
        <begin position="39"/>
        <end position="60"/>
    </location>
</feature>
<dbReference type="EMBL" id="UGSB01000001">
    <property type="protein sequence ID" value="SUA57510.1"/>
    <property type="molecule type" value="Genomic_DNA"/>
</dbReference>
<evidence type="ECO:0000313" key="4">
    <source>
        <dbReference type="Proteomes" id="UP000254603"/>
    </source>
</evidence>
<reference evidence="2 5" key="2">
    <citation type="submission" date="2020-12" db="EMBL/GenBank/DDBJ databases">
        <title>FDA dAtabase for Regulatory Grade micrObial Sequences (FDA-ARGOS): Supporting development and validation of Infectious Disease Dx tests.</title>
        <authorList>
            <person name="Sproer C."/>
            <person name="Gronow S."/>
            <person name="Severitt S."/>
            <person name="Schroder I."/>
            <person name="Tallon L."/>
            <person name="Sadzewicz L."/>
            <person name="Zhao X."/>
            <person name="Boylan J."/>
            <person name="Ott S."/>
            <person name="Bowen H."/>
            <person name="Vavikolanu K."/>
            <person name="Mehta A."/>
            <person name="Aluvathingal J."/>
            <person name="Nadendla S."/>
            <person name="Lowell S."/>
            <person name="Myers T."/>
            <person name="Yan Y."/>
            <person name="Sichtig H."/>
        </authorList>
    </citation>
    <scope>NUCLEOTIDE SEQUENCE [LARGE SCALE GENOMIC DNA]</scope>
    <source>
        <strain evidence="2 5">FDAARGOS_872</strain>
    </source>
</reference>
<dbReference type="OrthoDB" id="9989735at2"/>
<keyword evidence="1" id="KW-0812">Transmembrane</keyword>
<proteinExistence type="predicted"/>
<dbReference type="RefSeq" id="WP_018573457.1">
    <property type="nucleotide sequence ID" value="NZ_CP065725.1"/>
</dbReference>
<keyword evidence="1" id="KW-1133">Transmembrane helix</keyword>
<organism evidence="3 4">
    <name type="scientific">Oligella ureolytica</name>
    <dbReference type="NCBI Taxonomy" id="90244"/>
    <lineage>
        <taxon>Bacteria</taxon>
        <taxon>Pseudomonadati</taxon>
        <taxon>Pseudomonadota</taxon>
        <taxon>Betaproteobacteria</taxon>
        <taxon>Burkholderiales</taxon>
        <taxon>Alcaligenaceae</taxon>
        <taxon>Oligella</taxon>
    </lineage>
</organism>
<dbReference type="Proteomes" id="UP000254603">
    <property type="component" value="Unassembled WGS sequence"/>
</dbReference>
<evidence type="ECO:0000313" key="5">
    <source>
        <dbReference type="Proteomes" id="UP000594903"/>
    </source>
</evidence>